<dbReference type="HAMAP" id="MF_00669">
    <property type="entry name" value="SspI"/>
    <property type="match status" value="1"/>
</dbReference>
<dbReference type="SMR" id="A0A0F5PMU8"/>
<comment type="caution">
    <text evidence="3">The sequence shown here is derived from an EMBL/GenBank/DDBJ whole genome shotgun (WGS) entry which is preliminary data.</text>
</comment>
<dbReference type="RefSeq" id="WP_011025370.1">
    <property type="nucleotide sequence ID" value="NZ_ABXP02000060.1"/>
</dbReference>
<evidence type="ECO:0000256" key="2">
    <source>
        <dbReference type="HAMAP-Rule" id="MF_00669"/>
    </source>
</evidence>
<dbReference type="Proteomes" id="UP000010146">
    <property type="component" value="Unassembled WGS sequence"/>
</dbReference>
<evidence type="ECO:0000313" key="4">
    <source>
        <dbReference type="Proteomes" id="UP000010146"/>
    </source>
</evidence>
<dbReference type="AlphaFoldDB" id="A0A0F5PMU8"/>
<reference evidence="3 4" key="1">
    <citation type="submission" date="2008-07" db="EMBL/GenBank/DDBJ databases">
        <authorList>
            <person name="Gonzalez J."/>
            <person name="Sokolova T."/>
            <person name="Ferriera S."/>
            <person name="Johnson J."/>
            <person name="Kravitz S."/>
            <person name="Beeson K."/>
            <person name="Sutton G."/>
            <person name="Rogers Y.-H."/>
            <person name="Friedman R."/>
            <person name="Frazier M."/>
            <person name="Venter J.C."/>
        </authorList>
    </citation>
    <scope>NUCLEOTIDE SEQUENCE [LARGE SCALE GENOMIC DNA]</scope>
    <source>
        <strain evidence="3 4">DSM 12653</strain>
    </source>
</reference>
<dbReference type="InterPro" id="IPR017525">
    <property type="entry name" value="SspI"/>
</dbReference>
<name>A0A0F5PMU8_9THEO</name>
<comment type="subcellular location">
    <subcellularLocation>
        <location evidence="2">Spore core</location>
    </subcellularLocation>
</comment>
<dbReference type="NCBIfam" id="TIGR03092">
    <property type="entry name" value="SASP_sspI"/>
    <property type="match status" value="1"/>
</dbReference>
<proteinExistence type="evidence at transcript level"/>
<dbReference type="EMBL" id="ABXP02000060">
    <property type="protein sequence ID" value="KKC29935.1"/>
    <property type="molecule type" value="Genomic_DNA"/>
</dbReference>
<reference evidence="4" key="3">
    <citation type="submission" date="2015-02" db="EMBL/GenBank/DDBJ databases">
        <title>Genome analysis of three genomes within the thermophilic hydrogenogenic bacterial species Caldanaerobacter subterraneus.</title>
        <authorList>
            <person name="Sant'Anna F.H."/>
            <person name="Lebedinsky A."/>
            <person name="Sokolova T."/>
            <person name="Robb F.T."/>
            <person name="Gonzalez J.M."/>
        </authorList>
    </citation>
    <scope>NUCLEOTIDE SEQUENCE [LARGE SCALE GENOMIC DNA]</scope>
    <source>
        <strain evidence="4">DSM 12653</strain>
    </source>
</reference>
<keyword evidence="1 2" id="KW-0749">Sporulation</keyword>
<reference evidence="3 4" key="2">
    <citation type="journal article" date="2015" name="BMC Genomics">
        <title>Analysis of three genomes within the thermophilic bacterial species Caldanaerobacter subterraneus with a focus on carbon monoxide dehydrogenase evolution and hydrolase diversity.</title>
        <authorList>
            <person name="Sant'Anna F.H."/>
            <person name="Lebedinsky A.V."/>
            <person name="Sokolova T.G."/>
            <person name="Robb F.T."/>
            <person name="Gonzalez J.M."/>
        </authorList>
    </citation>
    <scope>NUCLEOTIDE SEQUENCE [LARGE SCALE GENOMIC DNA]</scope>
    <source>
        <strain evidence="3 4">DSM 12653</strain>
    </source>
</reference>
<gene>
    <name evidence="2" type="primary">sspI</name>
    <name evidence="3" type="ORF">CDSM653_01030</name>
</gene>
<organism evidence="3 4">
    <name type="scientific">Caldanaerobacter subterraneus subsp. pacificus DSM 12653</name>
    <dbReference type="NCBI Taxonomy" id="391606"/>
    <lineage>
        <taxon>Bacteria</taxon>
        <taxon>Bacillati</taxon>
        <taxon>Bacillota</taxon>
        <taxon>Clostridia</taxon>
        <taxon>Thermoanaerobacterales</taxon>
        <taxon>Thermoanaerobacteraceae</taxon>
        <taxon>Caldanaerobacter</taxon>
    </lineage>
</organism>
<protein>
    <recommendedName>
        <fullName evidence="2">Small, acid-soluble spore protein I</fullName>
        <shortName evidence="2">SASP I</shortName>
    </recommendedName>
</protein>
<comment type="similarity">
    <text evidence="2">Belongs to the SspI family.</text>
</comment>
<accession>A0A0F5PMU8</accession>
<dbReference type="GO" id="GO:0030435">
    <property type="term" value="P:sporulation resulting in formation of a cellular spore"/>
    <property type="evidence" value="ECO:0007669"/>
    <property type="project" value="UniProtKB-KW"/>
</dbReference>
<evidence type="ECO:0000313" key="3">
    <source>
        <dbReference type="EMBL" id="KKC29935.1"/>
    </source>
</evidence>
<comment type="induction">
    <text evidence="2">Expressed only in the forespore compartment of sporulating cells.</text>
</comment>
<evidence type="ECO:0000256" key="1">
    <source>
        <dbReference type="ARBA" id="ARBA00022969"/>
    </source>
</evidence>
<dbReference type="Pfam" id="PF14098">
    <property type="entry name" value="SSPI"/>
    <property type="match status" value="1"/>
</dbReference>
<dbReference type="GO" id="GO:0030436">
    <property type="term" value="P:asexual sporulation"/>
    <property type="evidence" value="ECO:0007669"/>
    <property type="project" value="UniProtKB-UniRule"/>
</dbReference>
<sequence length="66" mass="7598">MDIKRAVLENLKRRSKEEIKGFIQEVVDSKNENAIPGLGVIFEAAWEKMTEEEKDSMMNLIMRGIS</sequence>